<dbReference type="AlphaFoldDB" id="A0A0C3LE50"/>
<accession>A0A0C3LE50</accession>
<organism evidence="1 2">
    <name type="scientific">Tulasnella calospora MUT 4182</name>
    <dbReference type="NCBI Taxonomy" id="1051891"/>
    <lineage>
        <taxon>Eukaryota</taxon>
        <taxon>Fungi</taxon>
        <taxon>Dikarya</taxon>
        <taxon>Basidiomycota</taxon>
        <taxon>Agaricomycotina</taxon>
        <taxon>Agaricomycetes</taxon>
        <taxon>Cantharellales</taxon>
        <taxon>Tulasnellaceae</taxon>
        <taxon>Tulasnella</taxon>
    </lineage>
</organism>
<dbReference type="EMBL" id="KN822956">
    <property type="protein sequence ID" value="KIO32218.1"/>
    <property type="molecule type" value="Genomic_DNA"/>
</dbReference>
<reference evidence="2" key="2">
    <citation type="submission" date="2015-01" db="EMBL/GenBank/DDBJ databases">
        <title>Evolutionary Origins and Diversification of the Mycorrhizal Mutualists.</title>
        <authorList>
            <consortium name="DOE Joint Genome Institute"/>
            <consortium name="Mycorrhizal Genomics Consortium"/>
            <person name="Kohler A."/>
            <person name="Kuo A."/>
            <person name="Nagy L.G."/>
            <person name="Floudas D."/>
            <person name="Copeland A."/>
            <person name="Barry K.W."/>
            <person name="Cichocki N."/>
            <person name="Veneault-Fourrey C."/>
            <person name="LaButti K."/>
            <person name="Lindquist E.A."/>
            <person name="Lipzen A."/>
            <person name="Lundell T."/>
            <person name="Morin E."/>
            <person name="Murat C."/>
            <person name="Riley R."/>
            <person name="Ohm R."/>
            <person name="Sun H."/>
            <person name="Tunlid A."/>
            <person name="Henrissat B."/>
            <person name="Grigoriev I.V."/>
            <person name="Hibbett D.S."/>
            <person name="Martin F."/>
        </authorList>
    </citation>
    <scope>NUCLEOTIDE SEQUENCE [LARGE SCALE GENOMIC DNA]</scope>
    <source>
        <strain evidence="2">MUT 4182</strain>
    </source>
</reference>
<keyword evidence="2" id="KW-1185">Reference proteome</keyword>
<dbReference type="HOGENOM" id="CLU_2628779_0_0_1"/>
<evidence type="ECO:0000313" key="2">
    <source>
        <dbReference type="Proteomes" id="UP000054248"/>
    </source>
</evidence>
<gene>
    <name evidence="1" type="ORF">M407DRAFT_241500</name>
</gene>
<evidence type="ECO:0000313" key="1">
    <source>
        <dbReference type="EMBL" id="KIO32218.1"/>
    </source>
</evidence>
<sequence>MHAYGQAKPHSRPFVLLRTIAIERLMAGQEKRSPTTHVSLQACSVFSPIAPRLHHRLVFSLALRLYPSLAVLLRIINN</sequence>
<feature type="non-terminal residue" evidence="1">
    <location>
        <position position="78"/>
    </location>
</feature>
<reference evidence="1 2" key="1">
    <citation type="submission" date="2014-04" db="EMBL/GenBank/DDBJ databases">
        <authorList>
            <consortium name="DOE Joint Genome Institute"/>
            <person name="Kuo A."/>
            <person name="Girlanda M."/>
            <person name="Perotto S."/>
            <person name="Kohler A."/>
            <person name="Nagy L.G."/>
            <person name="Floudas D."/>
            <person name="Copeland A."/>
            <person name="Barry K.W."/>
            <person name="Cichocki N."/>
            <person name="Veneault-Fourrey C."/>
            <person name="LaButti K."/>
            <person name="Lindquist E.A."/>
            <person name="Lipzen A."/>
            <person name="Lundell T."/>
            <person name="Morin E."/>
            <person name="Murat C."/>
            <person name="Sun H."/>
            <person name="Tunlid A."/>
            <person name="Henrissat B."/>
            <person name="Grigoriev I.V."/>
            <person name="Hibbett D.S."/>
            <person name="Martin F."/>
            <person name="Nordberg H.P."/>
            <person name="Cantor M.N."/>
            <person name="Hua S.X."/>
        </authorList>
    </citation>
    <scope>NUCLEOTIDE SEQUENCE [LARGE SCALE GENOMIC DNA]</scope>
    <source>
        <strain evidence="1 2">MUT 4182</strain>
    </source>
</reference>
<protein>
    <submittedName>
        <fullName evidence="1">Uncharacterized protein</fullName>
    </submittedName>
</protein>
<proteinExistence type="predicted"/>
<dbReference type="Proteomes" id="UP000054248">
    <property type="component" value="Unassembled WGS sequence"/>
</dbReference>
<name>A0A0C3LE50_9AGAM</name>